<dbReference type="SMART" id="SM00317">
    <property type="entry name" value="SET"/>
    <property type="match status" value="1"/>
</dbReference>
<protein>
    <recommendedName>
        <fullName evidence="1">SET domain-containing protein</fullName>
    </recommendedName>
</protein>
<dbReference type="Proteomes" id="UP001305414">
    <property type="component" value="Unassembled WGS sequence"/>
</dbReference>
<dbReference type="EMBL" id="JAWHQM010000003">
    <property type="protein sequence ID" value="KAK5626107.1"/>
    <property type="molecule type" value="Genomic_DNA"/>
</dbReference>
<gene>
    <name evidence="2" type="ORF">RRF57_001822</name>
</gene>
<dbReference type="Gene3D" id="1.25.40.10">
    <property type="entry name" value="Tetratricopeptide repeat domain"/>
    <property type="match status" value="1"/>
</dbReference>
<reference evidence="2 3" key="1">
    <citation type="submission" date="2023-10" db="EMBL/GenBank/DDBJ databases">
        <title>Draft genome sequence of Xylaria bambusicola isolate GMP-LS, the root and basal stem rot pathogen of sugarcane in Indonesia.</title>
        <authorList>
            <person name="Selvaraj P."/>
            <person name="Muralishankar V."/>
            <person name="Muruganantham S."/>
            <person name="Sp S."/>
            <person name="Haryani S."/>
            <person name="Lau K.J.X."/>
            <person name="Naqvi N.I."/>
        </authorList>
    </citation>
    <scope>NUCLEOTIDE SEQUENCE [LARGE SCALE GENOMIC DNA]</scope>
    <source>
        <strain evidence="2">GMP-LS</strain>
    </source>
</reference>
<evidence type="ECO:0000313" key="3">
    <source>
        <dbReference type="Proteomes" id="UP001305414"/>
    </source>
</evidence>
<organism evidence="2 3">
    <name type="scientific">Xylaria bambusicola</name>
    <dbReference type="NCBI Taxonomy" id="326684"/>
    <lineage>
        <taxon>Eukaryota</taxon>
        <taxon>Fungi</taxon>
        <taxon>Dikarya</taxon>
        <taxon>Ascomycota</taxon>
        <taxon>Pezizomycotina</taxon>
        <taxon>Sordariomycetes</taxon>
        <taxon>Xylariomycetidae</taxon>
        <taxon>Xylariales</taxon>
        <taxon>Xylariaceae</taxon>
        <taxon>Xylaria</taxon>
    </lineage>
</organism>
<dbReference type="PANTHER" id="PTHR47332">
    <property type="entry name" value="SET DOMAIN-CONTAINING PROTEIN 5"/>
    <property type="match status" value="1"/>
</dbReference>
<comment type="caution">
    <text evidence="2">The sequence shown here is derived from an EMBL/GenBank/DDBJ whole genome shotgun (WGS) entry which is preliminary data.</text>
</comment>
<proteinExistence type="predicted"/>
<dbReference type="CDD" id="cd20071">
    <property type="entry name" value="SET_SMYD"/>
    <property type="match status" value="1"/>
</dbReference>
<accession>A0AAN7Z1X2</accession>
<dbReference type="InterPro" id="IPR001214">
    <property type="entry name" value="SET_dom"/>
</dbReference>
<evidence type="ECO:0000313" key="2">
    <source>
        <dbReference type="EMBL" id="KAK5626107.1"/>
    </source>
</evidence>
<dbReference type="PROSITE" id="PS50280">
    <property type="entry name" value="SET"/>
    <property type="match status" value="1"/>
</dbReference>
<name>A0AAN7Z1X2_9PEZI</name>
<feature type="domain" description="SET" evidence="1">
    <location>
        <begin position="168"/>
        <end position="308"/>
    </location>
</feature>
<dbReference type="AlphaFoldDB" id="A0AAN7Z1X2"/>
<keyword evidence="3" id="KW-1185">Reference proteome</keyword>
<sequence length="483" mass="54406">MGTDVGFDMVPRLSQGIEDRMKWGRFLEVVKQYYVGDGQVEVGPRAIRFKAGEWPSLPIEGQKFLRFSSKITGRTVAETGVEKYIQEVMAMAKTLFGDQIRPWNELYDEFGFYRWIFVNASIKSYELVRTPLEPPCRMDCLMFLKAVSIPELIPISSVTTQGTDRDTNLYEVMPIPGRGRGLVATVDIPKGTRILCEKPLITVKNSTPQSVHRFVAEKLKLLPKDKQREFLSLHNNFPGQYAFAGVVRTNALPCGPGSSIGGIYPTACLINHSCIPNAHNNWNEATQHETIHATRDILVGEEIFISYVIEGSWQTRQQRLRNSFGFQCSCELCSEPPHAIQASDNRRADIQRLDEMIGDPIAMMSSPQKSLAACHDLLQILDKEDAGAVIALLPRLYYDAFQISVAHGDQARASVFAERSYMSRVVCEGEDSPATQRVKSLMQDPTKHSTFNAYSTRWRSAKTARPRNLDAGSFDKWLWRLSA</sequence>
<dbReference type="InterPro" id="IPR053185">
    <property type="entry name" value="SET_domain_protein"/>
</dbReference>
<dbReference type="InterPro" id="IPR046341">
    <property type="entry name" value="SET_dom_sf"/>
</dbReference>
<dbReference type="Gene3D" id="2.170.270.10">
    <property type="entry name" value="SET domain"/>
    <property type="match status" value="1"/>
</dbReference>
<dbReference type="InterPro" id="IPR011990">
    <property type="entry name" value="TPR-like_helical_dom_sf"/>
</dbReference>
<dbReference type="SUPFAM" id="SSF82199">
    <property type="entry name" value="SET domain"/>
    <property type="match status" value="1"/>
</dbReference>
<dbReference type="PANTHER" id="PTHR47332:SF4">
    <property type="entry name" value="SET DOMAIN-CONTAINING PROTEIN 5"/>
    <property type="match status" value="1"/>
</dbReference>
<evidence type="ECO:0000259" key="1">
    <source>
        <dbReference type="PROSITE" id="PS50280"/>
    </source>
</evidence>
<dbReference type="Pfam" id="PF00856">
    <property type="entry name" value="SET"/>
    <property type="match status" value="1"/>
</dbReference>